<protein>
    <submittedName>
        <fullName evidence="1">Uncharacterized protein</fullName>
    </submittedName>
</protein>
<reference evidence="1 2" key="1">
    <citation type="journal article" date="2018" name="Front. Plant Sci.">
        <title>Red Clover (Trifolium pratense) and Zigzag Clover (T. medium) - A Picture of Genomic Similarities and Differences.</title>
        <authorList>
            <person name="Dluhosova J."/>
            <person name="Istvanek J."/>
            <person name="Nedelnik J."/>
            <person name="Repkova J."/>
        </authorList>
    </citation>
    <scope>NUCLEOTIDE SEQUENCE [LARGE SCALE GENOMIC DNA]</scope>
    <source>
        <strain evidence="2">cv. 10/8</strain>
        <tissue evidence="1">Leaf</tissue>
    </source>
</reference>
<evidence type="ECO:0000313" key="1">
    <source>
        <dbReference type="EMBL" id="MCI48475.1"/>
    </source>
</evidence>
<name>A0A392SKI7_9FABA</name>
<feature type="non-terminal residue" evidence="1">
    <location>
        <position position="1"/>
    </location>
</feature>
<accession>A0A392SKI7</accession>
<dbReference type="EMBL" id="LXQA010387064">
    <property type="protein sequence ID" value="MCI48475.1"/>
    <property type="molecule type" value="Genomic_DNA"/>
</dbReference>
<proteinExistence type="predicted"/>
<dbReference type="AlphaFoldDB" id="A0A392SKI7"/>
<keyword evidence="2" id="KW-1185">Reference proteome</keyword>
<organism evidence="1 2">
    <name type="scientific">Trifolium medium</name>
    <dbReference type="NCBI Taxonomy" id="97028"/>
    <lineage>
        <taxon>Eukaryota</taxon>
        <taxon>Viridiplantae</taxon>
        <taxon>Streptophyta</taxon>
        <taxon>Embryophyta</taxon>
        <taxon>Tracheophyta</taxon>
        <taxon>Spermatophyta</taxon>
        <taxon>Magnoliopsida</taxon>
        <taxon>eudicotyledons</taxon>
        <taxon>Gunneridae</taxon>
        <taxon>Pentapetalae</taxon>
        <taxon>rosids</taxon>
        <taxon>fabids</taxon>
        <taxon>Fabales</taxon>
        <taxon>Fabaceae</taxon>
        <taxon>Papilionoideae</taxon>
        <taxon>50 kb inversion clade</taxon>
        <taxon>NPAAA clade</taxon>
        <taxon>Hologalegina</taxon>
        <taxon>IRL clade</taxon>
        <taxon>Trifolieae</taxon>
        <taxon>Trifolium</taxon>
    </lineage>
</organism>
<sequence length="68" mass="7765">VRELCRKWWVDPINRGQISPSSPSEQFLAQREGLDSRPNLLAGARILRTWCSPNEAFLAQRAPLFQVS</sequence>
<comment type="caution">
    <text evidence="1">The sequence shown here is derived from an EMBL/GenBank/DDBJ whole genome shotgun (WGS) entry which is preliminary data.</text>
</comment>
<evidence type="ECO:0000313" key="2">
    <source>
        <dbReference type="Proteomes" id="UP000265520"/>
    </source>
</evidence>
<dbReference type="Proteomes" id="UP000265520">
    <property type="component" value="Unassembled WGS sequence"/>
</dbReference>